<evidence type="ECO:0000313" key="2">
    <source>
        <dbReference type="EMBL" id="GMN74346.1"/>
    </source>
</evidence>
<dbReference type="Proteomes" id="UP001187192">
    <property type="component" value="Unassembled WGS sequence"/>
</dbReference>
<evidence type="ECO:0000313" key="3">
    <source>
        <dbReference type="Proteomes" id="UP001187192"/>
    </source>
</evidence>
<reference evidence="1" key="1">
    <citation type="submission" date="2023-07" db="EMBL/GenBank/DDBJ databases">
        <title>draft genome sequence of fig (Ficus carica).</title>
        <authorList>
            <person name="Takahashi T."/>
            <person name="Nishimura K."/>
        </authorList>
    </citation>
    <scope>NUCLEOTIDE SEQUENCE</scope>
</reference>
<evidence type="ECO:0000313" key="1">
    <source>
        <dbReference type="EMBL" id="GMN74336.1"/>
    </source>
</evidence>
<protein>
    <submittedName>
        <fullName evidence="1">Uncharacterized protein</fullName>
    </submittedName>
</protein>
<gene>
    <name evidence="1" type="ORF">TIFTF001_054407</name>
    <name evidence="2" type="ORF">TIFTF001_054410</name>
</gene>
<proteinExistence type="predicted"/>
<organism evidence="1 3">
    <name type="scientific">Ficus carica</name>
    <name type="common">Common fig</name>
    <dbReference type="NCBI Taxonomy" id="3494"/>
    <lineage>
        <taxon>Eukaryota</taxon>
        <taxon>Viridiplantae</taxon>
        <taxon>Streptophyta</taxon>
        <taxon>Embryophyta</taxon>
        <taxon>Tracheophyta</taxon>
        <taxon>Spermatophyta</taxon>
        <taxon>Magnoliopsida</taxon>
        <taxon>eudicotyledons</taxon>
        <taxon>Gunneridae</taxon>
        <taxon>Pentapetalae</taxon>
        <taxon>rosids</taxon>
        <taxon>fabids</taxon>
        <taxon>Rosales</taxon>
        <taxon>Moraceae</taxon>
        <taxon>Ficeae</taxon>
        <taxon>Ficus</taxon>
    </lineage>
</organism>
<accession>A0AA88EGE9</accession>
<name>A0AA88EGE9_FICCA</name>
<sequence length="12" mass="1477">MNQMRDHIADDM</sequence>
<dbReference type="EMBL" id="BTGU01014620">
    <property type="protein sequence ID" value="GMN74346.1"/>
    <property type="molecule type" value="Genomic_DNA"/>
</dbReference>
<dbReference type="EMBL" id="BTGU01014618">
    <property type="protein sequence ID" value="GMN74336.1"/>
    <property type="molecule type" value="Genomic_DNA"/>
</dbReference>
<comment type="caution">
    <text evidence="1">The sequence shown here is derived from an EMBL/GenBank/DDBJ whole genome shotgun (WGS) entry which is preliminary data.</text>
</comment>
<keyword evidence="3" id="KW-1185">Reference proteome</keyword>